<evidence type="ECO:0000256" key="2">
    <source>
        <dbReference type="ARBA" id="ARBA00022723"/>
    </source>
</evidence>
<evidence type="ECO:0000313" key="8">
    <source>
        <dbReference type="EMBL" id="KAJ2007928.1"/>
    </source>
</evidence>
<feature type="region of interest" description="Disordered" evidence="6">
    <location>
        <begin position="193"/>
        <end position="261"/>
    </location>
</feature>
<dbReference type="InterPro" id="IPR050815">
    <property type="entry name" value="TF_fung"/>
</dbReference>
<dbReference type="Proteomes" id="UP001150907">
    <property type="component" value="Unassembled WGS sequence"/>
</dbReference>
<dbReference type="GO" id="GO:0000981">
    <property type="term" value="F:DNA-binding transcription factor activity, RNA polymerase II-specific"/>
    <property type="evidence" value="ECO:0007669"/>
    <property type="project" value="InterPro"/>
</dbReference>
<keyword evidence="5" id="KW-0539">Nucleus</keyword>
<keyword evidence="9" id="KW-1185">Reference proteome</keyword>
<feature type="region of interest" description="Disordered" evidence="6">
    <location>
        <begin position="151"/>
        <end position="178"/>
    </location>
</feature>
<evidence type="ECO:0000256" key="3">
    <source>
        <dbReference type="ARBA" id="ARBA00023015"/>
    </source>
</evidence>
<evidence type="ECO:0000256" key="5">
    <source>
        <dbReference type="ARBA" id="ARBA00023242"/>
    </source>
</evidence>
<dbReference type="SUPFAM" id="SSF57701">
    <property type="entry name" value="Zn2/Cys6 DNA-binding domain"/>
    <property type="match status" value="1"/>
</dbReference>
<dbReference type="GO" id="GO:0003677">
    <property type="term" value="F:DNA binding"/>
    <property type="evidence" value="ECO:0007669"/>
    <property type="project" value="InterPro"/>
</dbReference>
<dbReference type="GO" id="GO:0008270">
    <property type="term" value="F:zinc ion binding"/>
    <property type="evidence" value="ECO:0007669"/>
    <property type="project" value="InterPro"/>
</dbReference>
<dbReference type="CDD" id="cd12148">
    <property type="entry name" value="fungal_TF_MHR"/>
    <property type="match status" value="1"/>
</dbReference>
<dbReference type="EMBL" id="JANBQF010000015">
    <property type="protein sequence ID" value="KAJ2007928.1"/>
    <property type="molecule type" value="Genomic_DNA"/>
</dbReference>
<dbReference type="InterPro" id="IPR036864">
    <property type="entry name" value="Zn2-C6_fun-type_DNA-bd_sf"/>
</dbReference>
<feature type="domain" description="Zn(2)-C6 fungal-type" evidence="7">
    <location>
        <begin position="121"/>
        <end position="151"/>
    </location>
</feature>
<proteinExistence type="predicted"/>
<dbReference type="AlphaFoldDB" id="A0A9W8EM22"/>
<evidence type="ECO:0000256" key="4">
    <source>
        <dbReference type="ARBA" id="ARBA00023163"/>
    </source>
</evidence>
<dbReference type="PROSITE" id="PS50048">
    <property type="entry name" value="ZN2_CY6_FUNGAL_2"/>
    <property type="match status" value="1"/>
</dbReference>
<dbReference type="OrthoDB" id="39175at2759"/>
<evidence type="ECO:0000256" key="1">
    <source>
        <dbReference type="ARBA" id="ARBA00004123"/>
    </source>
</evidence>
<dbReference type="GO" id="GO:0006351">
    <property type="term" value="P:DNA-templated transcription"/>
    <property type="evidence" value="ECO:0007669"/>
    <property type="project" value="InterPro"/>
</dbReference>
<dbReference type="Gene3D" id="4.10.240.10">
    <property type="entry name" value="Zn(2)-C6 fungal-type DNA-binding domain"/>
    <property type="match status" value="1"/>
</dbReference>
<feature type="compositionally biased region" description="Low complexity" evidence="6">
    <location>
        <begin position="193"/>
        <end position="220"/>
    </location>
</feature>
<protein>
    <recommendedName>
        <fullName evidence="7">Zn(2)-C6 fungal-type domain-containing protein</fullName>
    </recommendedName>
</protein>
<dbReference type="PROSITE" id="PS00463">
    <property type="entry name" value="ZN2_CY6_FUNGAL_1"/>
    <property type="match status" value="1"/>
</dbReference>
<evidence type="ECO:0000259" key="7">
    <source>
        <dbReference type="PROSITE" id="PS50048"/>
    </source>
</evidence>
<comment type="caution">
    <text evidence="8">The sequence shown here is derived from an EMBL/GenBank/DDBJ whole genome shotgun (WGS) entry which is preliminary data.</text>
</comment>
<evidence type="ECO:0000256" key="6">
    <source>
        <dbReference type="SAM" id="MobiDB-lite"/>
    </source>
</evidence>
<keyword evidence="4" id="KW-0804">Transcription</keyword>
<organism evidence="8 9">
    <name type="scientific">Coemansia thaxteri</name>
    <dbReference type="NCBI Taxonomy" id="2663907"/>
    <lineage>
        <taxon>Eukaryota</taxon>
        <taxon>Fungi</taxon>
        <taxon>Fungi incertae sedis</taxon>
        <taxon>Zoopagomycota</taxon>
        <taxon>Kickxellomycotina</taxon>
        <taxon>Kickxellomycetes</taxon>
        <taxon>Kickxellales</taxon>
        <taxon>Kickxellaceae</taxon>
        <taxon>Coemansia</taxon>
    </lineage>
</organism>
<accession>A0A9W8EM22</accession>
<feature type="compositionally biased region" description="Basic residues" evidence="6">
    <location>
        <begin position="159"/>
        <end position="168"/>
    </location>
</feature>
<dbReference type="Pfam" id="PF04082">
    <property type="entry name" value="Fungal_trans"/>
    <property type="match status" value="1"/>
</dbReference>
<gene>
    <name evidence="8" type="ORF">H4R26_000511</name>
</gene>
<keyword evidence="2" id="KW-0479">Metal-binding</keyword>
<comment type="subcellular location">
    <subcellularLocation>
        <location evidence="1">Nucleus</location>
    </subcellularLocation>
</comment>
<dbReference type="CDD" id="cd00067">
    <property type="entry name" value="GAL4"/>
    <property type="match status" value="1"/>
</dbReference>
<sequence length="916" mass="97898">MEHTVGSEGEQAGQFVAGLDVADLDMAGFQYPLGDQASVFNFHAAGLGLSPMYMGTLGWMGGVAQQAGSIAGIAQLDGSIAGIAQLDGNHLGTRSLFGEPNMAAAAAAGSAHAPAARIDQACRMCRQRKVRCDGARPACGFCQTKRAECRYEPATEPKSRKRRRRRQQQRGGDEESVVSLAARVAAEKAAAEGAGAGAGALSSSSDSSGSDESGESASEGEGAGHGGLGALSRQQIAAGGVDDQGDPDCGRAEGAGDPDYGRLRGLGTRQLAALDETPRLVAQYFACFHAQWPILHRATFERAVRDASAAAALVLAVLAIGARYAPGRGAPRERGRAYAAAGRALLGASAALAHVQAAFLLGEHAFGVGDALHGTALWGTAARLFNQRQLHLGDEAFQLPAYTSHLGLHESAISRVTCRQSPAHHGAAARRADAGGDGAWVAREQQRRMRWALVDAERLHGLAAGAPPVVTLAAGWAHMPCSDALWASPRPRAAAEAERLLLHMGRYYVDSGGTLRTETYDSGSPGSPPLEPNRVAALLVRVRRRRNRMHLRAHSAVVVAQLARARLALFRDFFPSRWPSQLGEESAAPAPWDVRLRRLRAATADADAKLALCRVYLEAMFPPRGADDDGAYSPDRAEYANHRMLLATLHAHARAVVLQLHACLERRAHLPPPAKPFLRMPSHPPRHAMRALRADARDAWAATVRHACEVADLLASHWLAAAPADPARRLFLPAAASAACRLNRALLDALARAPAADAGAPAELPLACSMNSNIRIETNAEDRPHAPPSESDDDAPLDLLPAMEPFRRQMPGSAYFIFVAAKTLIMYLHHAHQSAHARPPPCKSSVSDADADALSDDDFADLAPPPELRSPADVRRMQDRLEILMNALRLAQRYWMPVDYYTLCARKLRNMALTWP</sequence>
<dbReference type="InterPro" id="IPR007219">
    <property type="entry name" value="XnlR_reg_dom"/>
</dbReference>
<dbReference type="PANTHER" id="PTHR47338:SF5">
    <property type="entry name" value="ZN(II)2CYS6 TRANSCRIPTION FACTOR (EUROFUNG)"/>
    <property type="match status" value="1"/>
</dbReference>
<evidence type="ECO:0000313" key="9">
    <source>
        <dbReference type="Proteomes" id="UP001150907"/>
    </source>
</evidence>
<dbReference type="SMART" id="SM00066">
    <property type="entry name" value="GAL4"/>
    <property type="match status" value="1"/>
</dbReference>
<dbReference type="InterPro" id="IPR001138">
    <property type="entry name" value="Zn2Cys6_DnaBD"/>
</dbReference>
<dbReference type="Pfam" id="PF00172">
    <property type="entry name" value="Zn_clus"/>
    <property type="match status" value="1"/>
</dbReference>
<dbReference type="GO" id="GO:0005634">
    <property type="term" value="C:nucleus"/>
    <property type="evidence" value="ECO:0007669"/>
    <property type="project" value="UniProtKB-SubCell"/>
</dbReference>
<keyword evidence="3" id="KW-0805">Transcription regulation</keyword>
<dbReference type="PANTHER" id="PTHR47338">
    <property type="entry name" value="ZN(II)2CYS6 TRANSCRIPTION FACTOR (EUROFUNG)-RELATED"/>
    <property type="match status" value="1"/>
</dbReference>
<name>A0A9W8EM22_9FUNG</name>
<reference evidence="8" key="1">
    <citation type="submission" date="2022-07" db="EMBL/GenBank/DDBJ databases">
        <title>Phylogenomic reconstructions and comparative analyses of Kickxellomycotina fungi.</title>
        <authorList>
            <person name="Reynolds N.K."/>
            <person name="Stajich J.E."/>
            <person name="Barry K."/>
            <person name="Grigoriev I.V."/>
            <person name="Crous P."/>
            <person name="Smith M.E."/>
        </authorList>
    </citation>
    <scope>NUCLEOTIDE SEQUENCE</scope>
    <source>
        <strain evidence="8">IMI 214461</strain>
    </source>
</reference>